<proteinExistence type="predicted"/>
<dbReference type="NCBIfam" id="NF041242">
    <property type="entry name" value="T6SS_PdpE_Fran"/>
    <property type="match status" value="1"/>
</dbReference>
<accession>A0AAC9NNY6</accession>
<name>A0AAC9NNY6_9GAMM</name>
<keyword evidence="2" id="KW-1185">Reference proteome</keyword>
<organism evidence="1 2">
    <name type="scientific">Francisella hispaniensis FSC454</name>
    <dbReference type="NCBI Taxonomy" id="1088883"/>
    <lineage>
        <taxon>Bacteria</taxon>
        <taxon>Pseudomonadati</taxon>
        <taxon>Pseudomonadota</taxon>
        <taxon>Gammaproteobacteria</taxon>
        <taxon>Thiotrichales</taxon>
        <taxon>Francisellaceae</taxon>
        <taxon>Francisella</taxon>
    </lineage>
</organism>
<dbReference type="AlphaFoldDB" id="A0AAC9NNY6"/>
<protein>
    <submittedName>
        <fullName evidence="1">Uncharacterized protein</fullName>
    </submittedName>
</protein>
<reference evidence="1 2" key="1">
    <citation type="submission" date="2016-11" db="EMBL/GenBank/DDBJ databases">
        <authorList>
            <person name="Hagglund E."/>
            <person name="Bystrom M."/>
            <person name="Naslund J."/>
            <person name="Stenberg P."/>
            <person name="Sjodin A."/>
        </authorList>
    </citation>
    <scope>NUCLEOTIDE SEQUENCE [LARGE SCALE GENOMIC DNA]</scope>
    <source>
        <strain evidence="1 2">CCUG 58020</strain>
    </source>
</reference>
<gene>
    <name evidence="1" type="ORF">FSC454_03300</name>
</gene>
<sequence length="196" mass="22373">MNKKVFELLLILLIFGSTCQQGYSNTITASIFKLKNSSKKNATIFLNLNELCPTSIGACKDENDNNCIYATELIRDPVSRTNYYLAVPITPKSVKDLTILYKYNKGEIPPETIGICLSLLKNNQYETYFSQVTYNWFVSSELYLSSSEGSIFINKNINNCKNYDKGSFLRVKLNRIADGWAIPHYEKKITIKDCKK</sequence>
<evidence type="ECO:0000313" key="1">
    <source>
        <dbReference type="EMBL" id="APD50231.1"/>
    </source>
</evidence>
<dbReference type="RefSeq" id="WP_071794772.1">
    <property type="nucleotide sequence ID" value="NZ_CP018093.1"/>
</dbReference>
<evidence type="ECO:0000313" key="2">
    <source>
        <dbReference type="Proteomes" id="UP000182459"/>
    </source>
</evidence>
<dbReference type="Proteomes" id="UP000182459">
    <property type="component" value="Chromosome"/>
</dbReference>
<dbReference type="KEGG" id="fhi:FSC454_03300"/>
<dbReference type="EMBL" id="CP018093">
    <property type="protein sequence ID" value="APD50231.1"/>
    <property type="molecule type" value="Genomic_DNA"/>
</dbReference>